<keyword evidence="2" id="KW-0812">Transmembrane</keyword>
<sequence>MKSFQRKRGWRNILHSRPVLAILFILLLIFAWSVIVFMGKMSITRENKKIAESQVTELEEQKLKLTAEIAKLGTSSGIEESIREKFPVVKEGEGVIIIVEDENQSEVPEKKSGGFFSFLFFWKNWFK</sequence>
<evidence type="ECO:0000256" key="1">
    <source>
        <dbReference type="SAM" id="Coils"/>
    </source>
</evidence>
<dbReference type="EMBL" id="MFTS01000003">
    <property type="protein sequence ID" value="OGI68414.1"/>
    <property type="molecule type" value="Genomic_DNA"/>
</dbReference>
<dbReference type="Proteomes" id="UP000178235">
    <property type="component" value="Unassembled WGS sequence"/>
</dbReference>
<comment type="caution">
    <text evidence="3">The sequence shown here is derived from an EMBL/GenBank/DDBJ whole genome shotgun (WGS) entry which is preliminary data.</text>
</comment>
<evidence type="ECO:0008006" key="5">
    <source>
        <dbReference type="Google" id="ProtNLM"/>
    </source>
</evidence>
<accession>A0A1F6VFP1</accession>
<reference evidence="3 4" key="1">
    <citation type="journal article" date="2016" name="Nat. Commun.">
        <title>Thousands of microbial genomes shed light on interconnected biogeochemical processes in an aquifer system.</title>
        <authorList>
            <person name="Anantharaman K."/>
            <person name="Brown C.T."/>
            <person name="Hug L.A."/>
            <person name="Sharon I."/>
            <person name="Castelle C.J."/>
            <person name="Probst A.J."/>
            <person name="Thomas B.C."/>
            <person name="Singh A."/>
            <person name="Wilkins M.J."/>
            <person name="Karaoz U."/>
            <person name="Brodie E.L."/>
            <person name="Williams K.H."/>
            <person name="Hubbard S.S."/>
            <person name="Banfield J.F."/>
        </authorList>
    </citation>
    <scope>NUCLEOTIDE SEQUENCE [LARGE SCALE GENOMIC DNA]</scope>
</reference>
<keyword evidence="2" id="KW-0472">Membrane</keyword>
<evidence type="ECO:0000313" key="4">
    <source>
        <dbReference type="Proteomes" id="UP000178235"/>
    </source>
</evidence>
<evidence type="ECO:0000313" key="3">
    <source>
        <dbReference type="EMBL" id="OGI68414.1"/>
    </source>
</evidence>
<dbReference type="InterPro" id="IPR007060">
    <property type="entry name" value="FtsL/DivIC"/>
</dbReference>
<keyword evidence="1" id="KW-0175">Coiled coil</keyword>
<gene>
    <name evidence="3" type="ORF">A2738_00810</name>
</gene>
<proteinExistence type="predicted"/>
<evidence type="ECO:0000256" key="2">
    <source>
        <dbReference type="SAM" id="Phobius"/>
    </source>
</evidence>
<feature type="transmembrane region" description="Helical" evidence="2">
    <location>
        <begin position="20"/>
        <end position="39"/>
    </location>
</feature>
<dbReference type="Pfam" id="PF04977">
    <property type="entry name" value="DivIC"/>
    <property type="match status" value="1"/>
</dbReference>
<name>A0A1F6VFP1_9BACT</name>
<feature type="coiled-coil region" evidence="1">
    <location>
        <begin position="41"/>
        <end position="75"/>
    </location>
</feature>
<protein>
    <recommendedName>
        <fullName evidence="5">Cell division protein FtsL</fullName>
    </recommendedName>
</protein>
<keyword evidence="2" id="KW-1133">Transmembrane helix</keyword>
<dbReference type="AlphaFoldDB" id="A0A1F6VFP1"/>
<organism evidence="3 4">
    <name type="scientific">Candidatus Nomurabacteria bacterium RIFCSPHIGHO2_01_FULL_42_15</name>
    <dbReference type="NCBI Taxonomy" id="1801742"/>
    <lineage>
        <taxon>Bacteria</taxon>
        <taxon>Candidatus Nomuraibacteriota</taxon>
    </lineage>
</organism>